<evidence type="ECO:0000313" key="2">
    <source>
        <dbReference type="Proteomes" id="UP000315496"/>
    </source>
</evidence>
<sequence length="162" mass="18572">MSSSSFDPLSELVHRLLFQFTFELDNCFEGMTFRITDPHVEGTSSYISFGMRFPPDEYAQMRLPTRGENVLQVPERMLSAAENGGRTFQESLQDIRRRLRELPLSCFAVPDVDLDALRRENVAAEAELQDELRQTRELADTLRSYRASLARARLSALSHDAR</sequence>
<dbReference type="Proteomes" id="UP000315496">
    <property type="component" value="Chromosome 5"/>
</dbReference>
<accession>A0A4Z1SSR5</accession>
<keyword evidence="2" id="KW-1185">Reference proteome</keyword>
<organism evidence="1 2">
    <name type="scientific">Giardia muris</name>
    <dbReference type="NCBI Taxonomy" id="5742"/>
    <lineage>
        <taxon>Eukaryota</taxon>
        <taxon>Metamonada</taxon>
        <taxon>Diplomonadida</taxon>
        <taxon>Hexamitidae</taxon>
        <taxon>Giardiinae</taxon>
        <taxon>Giardia</taxon>
    </lineage>
</organism>
<dbReference type="EMBL" id="VDLU01000005">
    <property type="protein sequence ID" value="TNJ26688.1"/>
    <property type="molecule type" value="Genomic_DNA"/>
</dbReference>
<dbReference type="AlphaFoldDB" id="A0A4Z1SSR5"/>
<dbReference type="OrthoDB" id="10251820at2759"/>
<protein>
    <submittedName>
        <fullName evidence="1">Uncharacterized protein</fullName>
    </submittedName>
</protein>
<proteinExistence type="predicted"/>
<reference evidence="1 2" key="1">
    <citation type="submission" date="2019-05" db="EMBL/GenBank/DDBJ databases">
        <title>The compact genome of Giardia muris reveals important steps in the evolution of intestinal protozoan parasites.</title>
        <authorList>
            <person name="Xu F."/>
            <person name="Jimenez-Gonzalez A."/>
            <person name="Einarsson E."/>
            <person name="Astvaldsson A."/>
            <person name="Peirasmaki D."/>
            <person name="Eckmann L."/>
            <person name="Andersson J.O."/>
            <person name="Svard S.G."/>
            <person name="Jerlstrom-Hultqvist J."/>
        </authorList>
    </citation>
    <scope>NUCLEOTIDE SEQUENCE [LARGE SCALE GENOMIC DNA]</scope>
    <source>
        <strain evidence="1 2">Roberts-Thomson</strain>
    </source>
</reference>
<name>A0A4Z1SSR5_GIAMU</name>
<comment type="caution">
    <text evidence="1">The sequence shown here is derived from an EMBL/GenBank/DDBJ whole genome shotgun (WGS) entry which is preliminary data.</text>
</comment>
<dbReference type="VEuPathDB" id="GiardiaDB:GMRT_13168"/>
<evidence type="ECO:0000313" key="1">
    <source>
        <dbReference type="EMBL" id="TNJ26688.1"/>
    </source>
</evidence>
<gene>
    <name evidence="1" type="ORF">GMRT_13168</name>
</gene>